<organism evidence="1 2">
    <name type="scientific">Stegodyphus mimosarum</name>
    <name type="common">African social velvet spider</name>
    <dbReference type="NCBI Taxonomy" id="407821"/>
    <lineage>
        <taxon>Eukaryota</taxon>
        <taxon>Metazoa</taxon>
        <taxon>Ecdysozoa</taxon>
        <taxon>Arthropoda</taxon>
        <taxon>Chelicerata</taxon>
        <taxon>Arachnida</taxon>
        <taxon>Araneae</taxon>
        <taxon>Araneomorphae</taxon>
        <taxon>Entelegynae</taxon>
        <taxon>Eresoidea</taxon>
        <taxon>Eresidae</taxon>
        <taxon>Stegodyphus</taxon>
    </lineage>
</organism>
<dbReference type="Proteomes" id="UP000054359">
    <property type="component" value="Unassembled WGS sequence"/>
</dbReference>
<dbReference type="EMBL" id="KK112201">
    <property type="protein sequence ID" value="KFM57037.1"/>
    <property type="molecule type" value="Genomic_DNA"/>
</dbReference>
<feature type="non-terminal residue" evidence="1">
    <location>
        <position position="71"/>
    </location>
</feature>
<evidence type="ECO:0000313" key="1">
    <source>
        <dbReference type="EMBL" id="KFM57037.1"/>
    </source>
</evidence>
<dbReference type="AlphaFoldDB" id="A0A087SVZ8"/>
<keyword evidence="2" id="KW-1185">Reference proteome</keyword>
<sequence length="71" mass="8075">MSRIGFLNWGGEGFHSFRETMWSAFYLPLTDSTVQWTALLHLLSLEVMQGDFKQLFTNEISNSKTGTLLSS</sequence>
<proteinExistence type="predicted"/>
<reference evidence="1 2" key="1">
    <citation type="submission" date="2013-11" db="EMBL/GenBank/DDBJ databases">
        <title>Genome sequencing of Stegodyphus mimosarum.</title>
        <authorList>
            <person name="Bechsgaard J."/>
        </authorList>
    </citation>
    <scope>NUCLEOTIDE SEQUENCE [LARGE SCALE GENOMIC DNA]</scope>
</reference>
<name>A0A087SVZ8_STEMI</name>
<gene>
    <name evidence="1" type="ORF">X975_02300</name>
</gene>
<evidence type="ECO:0000313" key="2">
    <source>
        <dbReference type="Proteomes" id="UP000054359"/>
    </source>
</evidence>
<accession>A0A087SVZ8</accession>
<protein>
    <submittedName>
        <fullName evidence="1">Uncharacterized protein</fullName>
    </submittedName>
</protein>